<proteinExistence type="predicted"/>
<accession>A0AAP3E5I4</accession>
<comment type="caution">
    <text evidence="2">The sequence shown here is derived from an EMBL/GenBank/DDBJ whole genome shotgun (WGS) entry which is preliminary data.</text>
</comment>
<dbReference type="EMBL" id="JAOPJZ010000001">
    <property type="protein sequence ID" value="MCU4750732.1"/>
    <property type="molecule type" value="Genomic_DNA"/>
</dbReference>
<feature type="compositionally biased region" description="Acidic residues" evidence="1">
    <location>
        <begin position="59"/>
        <end position="69"/>
    </location>
</feature>
<dbReference type="AlphaFoldDB" id="A0AAP3E5I4"/>
<sequence length="391" mass="42155">MSRPSRRHILALAGGTVLGGLAGCFGDSDDGLYDSDETAGDTDTEGDGASATRETTADGPDESALEETDIPIADEQLPLEYPPETLREETISGGVPKDGIPSIDDPTFEGVDDVGNRLDDGDPVFGLVIDGDVRAYPQSVLVYHEIVNDNVGTESVAVTYCPLTGTAMGFARNGVEFGVSGTLVNSNLVMYDREGDSRWPQMLATAIDGPLEGASLEEVPVHWSTWGQWKSTHPETQVLTTDTGYARDYNSDPYGAYNPAGGYYREDSPTMFTPLSTDERLLNKRMVLGARPADGALAFDLERLADEGVLSSASVTDREETYLAVYDDRIGAGHLYRSDSDTYEYDGDTGTVVTADATAYEPDELPLESVYAFDAMWFAWAGFYPSTALID</sequence>
<keyword evidence="3" id="KW-1185">Reference proteome</keyword>
<evidence type="ECO:0000256" key="1">
    <source>
        <dbReference type="SAM" id="MobiDB-lite"/>
    </source>
</evidence>
<gene>
    <name evidence="2" type="ORF">OB919_01850</name>
</gene>
<dbReference type="Proteomes" id="UP001321047">
    <property type="component" value="Unassembled WGS sequence"/>
</dbReference>
<protein>
    <submittedName>
        <fullName evidence="2">DUF3179 domain-containing protein</fullName>
    </submittedName>
</protein>
<dbReference type="PROSITE" id="PS51257">
    <property type="entry name" value="PROKAR_LIPOPROTEIN"/>
    <property type="match status" value="1"/>
</dbReference>
<dbReference type="Pfam" id="PF11376">
    <property type="entry name" value="DUF3179"/>
    <property type="match status" value="1"/>
</dbReference>
<organism evidence="2 3">
    <name type="scientific">Natronosalvus hydrolyticus</name>
    <dbReference type="NCBI Taxonomy" id="2979988"/>
    <lineage>
        <taxon>Archaea</taxon>
        <taxon>Methanobacteriati</taxon>
        <taxon>Methanobacteriota</taxon>
        <taxon>Stenosarchaea group</taxon>
        <taxon>Halobacteria</taxon>
        <taxon>Halobacteriales</taxon>
        <taxon>Natrialbaceae</taxon>
        <taxon>Natronosalvus</taxon>
    </lineage>
</organism>
<dbReference type="InterPro" id="IPR021516">
    <property type="entry name" value="DUF3179"/>
</dbReference>
<feature type="region of interest" description="Disordered" evidence="1">
    <location>
        <begin position="24"/>
        <end position="69"/>
    </location>
</feature>
<name>A0AAP3E5I4_9EURY</name>
<evidence type="ECO:0000313" key="2">
    <source>
        <dbReference type="EMBL" id="MCU4750732.1"/>
    </source>
</evidence>
<evidence type="ECO:0000313" key="3">
    <source>
        <dbReference type="Proteomes" id="UP001321047"/>
    </source>
</evidence>
<feature type="compositionally biased region" description="Acidic residues" evidence="1">
    <location>
        <begin position="27"/>
        <end position="46"/>
    </location>
</feature>
<reference evidence="2 3" key="1">
    <citation type="submission" date="2022-09" db="EMBL/GenBank/DDBJ databases">
        <title>Enrichment on poylsaccharides allowed isolation of novel metabolic and taxonomic groups of Haloarchaea.</title>
        <authorList>
            <person name="Sorokin D.Y."/>
            <person name="Elcheninov A.G."/>
            <person name="Khizhniak T.V."/>
            <person name="Kolganova T.V."/>
            <person name="Kublanov I.V."/>
        </authorList>
    </citation>
    <scope>NUCLEOTIDE SEQUENCE [LARGE SCALE GENOMIC DNA]</scope>
    <source>
        <strain evidence="2 3">AArc-curdl1</strain>
    </source>
</reference>
<dbReference type="RefSeq" id="WP_342805800.1">
    <property type="nucleotide sequence ID" value="NZ_JAOPJZ010000001.1"/>
</dbReference>